<evidence type="ECO:0000313" key="2">
    <source>
        <dbReference type="Proteomes" id="UP001187192"/>
    </source>
</evidence>
<evidence type="ECO:0000313" key="1">
    <source>
        <dbReference type="EMBL" id="GMN34665.1"/>
    </source>
</evidence>
<sequence length="108" mass="12319">MEIKNLGEEKIHYIEVRWRQRDKAKFFFKESVMDHVLFCGVGTTETETGTGTGTEMVREEDTAVRGGAEVLQRGKGARNAVPGLNNGIEKERKSNDAHPVFLHFSFYW</sequence>
<reference evidence="1" key="1">
    <citation type="submission" date="2023-07" db="EMBL/GenBank/DDBJ databases">
        <title>draft genome sequence of fig (Ficus carica).</title>
        <authorList>
            <person name="Takahashi T."/>
            <person name="Nishimura K."/>
        </authorList>
    </citation>
    <scope>NUCLEOTIDE SEQUENCE</scope>
</reference>
<dbReference type="AlphaFoldDB" id="A0AA87ZM34"/>
<organism evidence="1 2">
    <name type="scientific">Ficus carica</name>
    <name type="common">Common fig</name>
    <dbReference type="NCBI Taxonomy" id="3494"/>
    <lineage>
        <taxon>Eukaryota</taxon>
        <taxon>Viridiplantae</taxon>
        <taxon>Streptophyta</taxon>
        <taxon>Embryophyta</taxon>
        <taxon>Tracheophyta</taxon>
        <taxon>Spermatophyta</taxon>
        <taxon>Magnoliopsida</taxon>
        <taxon>eudicotyledons</taxon>
        <taxon>Gunneridae</taxon>
        <taxon>Pentapetalae</taxon>
        <taxon>rosids</taxon>
        <taxon>fabids</taxon>
        <taxon>Rosales</taxon>
        <taxon>Moraceae</taxon>
        <taxon>Ficeae</taxon>
        <taxon>Ficus</taxon>
    </lineage>
</organism>
<accession>A0AA87ZM34</accession>
<keyword evidence="2" id="KW-1185">Reference proteome</keyword>
<dbReference type="EMBL" id="BTGU01000005">
    <property type="protein sequence ID" value="GMN34665.1"/>
    <property type="molecule type" value="Genomic_DNA"/>
</dbReference>
<protein>
    <submittedName>
        <fullName evidence="1">Uncharacterized protein</fullName>
    </submittedName>
</protein>
<gene>
    <name evidence="1" type="ORF">TIFTF001_004816</name>
</gene>
<dbReference type="Proteomes" id="UP001187192">
    <property type="component" value="Unassembled WGS sequence"/>
</dbReference>
<comment type="caution">
    <text evidence="1">The sequence shown here is derived from an EMBL/GenBank/DDBJ whole genome shotgun (WGS) entry which is preliminary data.</text>
</comment>
<proteinExistence type="predicted"/>
<name>A0AA87ZM34_FICCA</name>